<keyword evidence="2" id="KW-1185">Reference proteome</keyword>
<protein>
    <submittedName>
        <fullName evidence="1">Uncharacterized protein</fullName>
    </submittedName>
</protein>
<comment type="caution">
    <text evidence="1">The sequence shown here is derived from an EMBL/GenBank/DDBJ whole genome shotgun (WGS) entry which is preliminary data.</text>
</comment>
<name>A0ACC1P813_9PEZI</name>
<evidence type="ECO:0000313" key="2">
    <source>
        <dbReference type="Proteomes" id="UP001143856"/>
    </source>
</evidence>
<evidence type="ECO:0000313" key="1">
    <source>
        <dbReference type="EMBL" id="KAJ2988211.1"/>
    </source>
</evidence>
<accession>A0ACC1P813</accession>
<reference evidence="1" key="1">
    <citation type="submission" date="2022-10" db="EMBL/GenBank/DDBJ databases">
        <title>Genome Sequence of Xylaria curta.</title>
        <authorList>
            <person name="Buettner E."/>
        </authorList>
    </citation>
    <scope>NUCLEOTIDE SEQUENCE</scope>
    <source>
        <strain evidence="1">Babe10</strain>
    </source>
</reference>
<sequence length="363" mass="39840">MLTSAPTSFLTLLQIFAFFGILPFLYILYSAVDFVLFHFTPPSKPLKKYRRPGPQPTYALITGGNGGIGYGIALALVQRGFGVILLGRNAAKLDAAADQLRDALILAPTNEVDTGMEVSVARREQYVITVVLDPQRATPAEIRQCVQEAIVDRGLRISILVNNVGSVPISYPPYRELVTYSDDEIDHTINLNARFMAHLTARMLPVLCAEHESLSPSIKEGKRSLILDLSSGATIGIPYQTVYSSTKGFNSVFSISLSRELQASQRSSHIDVLSIKAGDVRSQGNAIGLLKGSPDSETYGRCIVERVDGAIKRGLKEITPFWLHHINFTLTTIMPRRLVDKNVLDIISTKKDVVNNATKPKSD</sequence>
<dbReference type="Proteomes" id="UP001143856">
    <property type="component" value="Unassembled WGS sequence"/>
</dbReference>
<gene>
    <name evidence="1" type="ORF">NUW58_g4098</name>
</gene>
<proteinExistence type="predicted"/>
<dbReference type="EMBL" id="JAPDGR010000679">
    <property type="protein sequence ID" value="KAJ2988211.1"/>
    <property type="molecule type" value="Genomic_DNA"/>
</dbReference>
<organism evidence="1 2">
    <name type="scientific">Xylaria curta</name>
    <dbReference type="NCBI Taxonomy" id="42375"/>
    <lineage>
        <taxon>Eukaryota</taxon>
        <taxon>Fungi</taxon>
        <taxon>Dikarya</taxon>
        <taxon>Ascomycota</taxon>
        <taxon>Pezizomycotina</taxon>
        <taxon>Sordariomycetes</taxon>
        <taxon>Xylariomycetidae</taxon>
        <taxon>Xylariales</taxon>
        <taxon>Xylariaceae</taxon>
        <taxon>Xylaria</taxon>
    </lineage>
</organism>